<comment type="subcellular location">
    <subcellularLocation>
        <location evidence="1">Cell surface</location>
    </subcellularLocation>
</comment>
<dbReference type="NCBIfam" id="TIGR02532">
    <property type="entry name" value="IV_pilin_GFxxxE"/>
    <property type="match status" value="1"/>
</dbReference>
<evidence type="ECO:0000256" key="1">
    <source>
        <dbReference type="ARBA" id="ARBA00004241"/>
    </source>
</evidence>
<reference evidence="5" key="1">
    <citation type="journal article" date="2019" name="Int. J. Syst. Evol. Microbiol.">
        <title>The Global Catalogue of Microorganisms (GCM) 10K type strain sequencing project: providing services to taxonomists for standard genome sequencing and annotation.</title>
        <authorList>
            <consortium name="The Broad Institute Genomics Platform"/>
            <consortium name="The Broad Institute Genome Sequencing Center for Infectious Disease"/>
            <person name="Wu L."/>
            <person name="Ma J."/>
        </authorList>
    </citation>
    <scope>NUCLEOTIDE SEQUENCE [LARGE SCALE GENOMIC DNA]</scope>
    <source>
        <strain evidence="5">CGMCC 1.15420</strain>
    </source>
</reference>
<keyword evidence="5" id="KW-1185">Reference proteome</keyword>
<comment type="caution">
    <text evidence="4">The sequence shown here is derived from an EMBL/GenBank/DDBJ whole genome shotgun (WGS) entry which is preliminary data.</text>
</comment>
<organism evidence="4 5">
    <name type="scientific">Paenibacillus aceti</name>
    <dbReference type="NCBI Taxonomy" id="1820010"/>
    <lineage>
        <taxon>Bacteria</taxon>
        <taxon>Bacillati</taxon>
        <taxon>Bacillota</taxon>
        <taxon>Bacilli</taxon>
        <taxon>Bacillales</taxon>
        <taxon>Paenibacillaceae</taxon>
        <taxon>Paenibacillus</taxon>
    </lineage>
</organism>
<dbReference type="Pfam" id="PF07963">
    <property type="entry name" value="N_methyl"/>
    <property type="match status" value="1"/>
</dbReference>
<feature type="transmembrane region" description="Helical" evidence="3">
    <location>
        <begin position="20"/>
        <end position="44"/>
    </location>
</feature>
<dbReference type="InterPro" id="IPR012902">
    <property type="entry name" value="N_methyl_site"/>
</dbReference>
<dbReference type="EMBL" id="BMIW01000020">
    <property type="protein sequence ID" value="GGG04672.1"/>
    <property type="molecule type" value="Genomic_DNA"/>
</dbReference>
<name>A0ABQ1VXQ4_9BACL</name>
<sequence>MRNLAQQIRKEDGLTLVELLAAIALSGLILLLVSTILTTSLFAFGRINHETELRNKAVTLSATLQAKLKNTVRIADGPLDQIRAEVLTDVLSGVTEPVTLQLKEGNLYMNDSMMHDEDLSLADSYFTQDSKGLQLHLQFRLADEPKVEPLYLFVSIKFIS</sequence>
<proteinExistence type="predicted"/>
<evidence type="ECO:0000313" key="4">
    <source>
        <dbReference type="EMBL" id="GGG04672.1"/>
    </source>
</evidence>
<dbReference type="RefSeq" id="WP_120464537.1">
    <property type="nucleotide sequence ID" value="NZ_BMIW01000020.1"/>
</dbReference>
<gene>
    <name evidence="4" type="ORF">GCM10010913_28130</name>
</gene>
<keyword evidence="2" id="KW-0178">Competence</keyword>
<evidence type="ECO:0008006" key="6">
    <source>
        <dbReference type="Google" id="ProtNLM"/>
    </source>
</evidence>
<evidence type="ECO:0000256" key="3">
    <source>
        <dbReference type="SAM" id="Phobius"/>
    </source>
</evidence>
<keyword evidence="3" id="KW-0472">Membrane</keyword>
<accession>A0ABQ1VXQ4</accession>
<evidence type="ECO:0000256" key="2">
    <source>
        <dbReference type="ARBA" id="ARBA00023287"/>
    </source>
</evidence>
<dbReference type="Proteomes" id="UP000608420">
    <property type="component" value="Unassembled WGS sequence"/>
</dbReference>
<keyword evidence="3" id="KW-1133">Transmembrane helix</keyword>
<evidence type="ECO:0000313" key="5">
    <source>
        <dbReference type="Proteomes" id="UP000608420"/>
    </source>
</evidence>
<keyword evidence="3" id="KW-0812">Transmembrane</keyword>
<protein>
    <recommendedName>
        <fullName evidence="6">Prepilin-type N-terminal cleavage/methylation domain-containing protein</fullName>
    </recommendedName>
</protein>